<gene>
    <name evidence="2" type="ORF">KSB_88940</name>
</gene>
<feature type="region of interest" description="Disordered" evidence="1">
    <location>
        <begin position="1"/>
        <end position="111"/>
    </location>
</feature>
<name>A0ABQ3V5I2_9CHLR</name>
<reference evidence="2 3" key="1">
    <citation type="journal article" date="2021" name="Int. J. Syst. Evol. Microbiol.">
        <title>Reticulibacter mediterranei gen. nov., sp. nov., within the new family Reticulibacteraceae fam. nov., and Ktedonospora formicarum gen. nov., sp. nov., Ktedonobacter robiniae sp. nov., Dictyobacter formicarum sp. nov. and Dictyobacter arantiisoli sp. nov., belonging to the class Ktedonobacteria.</title>
        <authorList>
            <person name="Yabe S."/>
            <person name="Zheng Y."/>
            <person name="Wang C.M."/>
            <person name="Sakai Y."/>
            <person name="Abe K."/>
            <person name="Yokota A."/>
            <person name="Donadio S."/>
            <person name="Cavaletti L."/>
            <person name="Monciardini P."/>
        </authorList>
    </citation>
    <scope>NUCLEOTIDE SEQUENCE [LARGE SCALE GENOMIC DNA]</scope>
    <source>
        <strain evidence="2 3">SOSP1-30</strain>
    </source>
</reference>
<feature type="compositionally biased region" description="Basic and acidic residues" evidence="1">
    <location>
        <begin position="87"/>
        <end position="96"/>
    </location>
</feature>
<accession>A0ABQ3V5I2</accession>
<feature type="compositionally biased region" description="Polar residues" evidence="1">
    <location>
        <begin position="101"/>
        <end position="111"/>
    </location>
</feature>
<feature type="compositionally biased region" description="Polar residues" evidence="1">
    <location>
        <begin position="1"/>
        <end position="12"/>
    </location>
</feature>
<dbReference type="EMBL" id="BNJG01000005">
    <property type="protein sequence ID" value="GHO60419.1"/>
    <property type="molecule type" value="Genomic_DNA"/>
</dbReference>
<dbReference type="Proteomes" id="UP000654345">
    <property type="component" value="Unassembled WGS sequence"/>
</dbReference>
<proteinExistence type="predicted"/>
<evidence type="ECO:0000313" key="3">
    <source>
        <dbReference type="Proteomes" id="UP000654345"/>
    </source>
</evidence>
<evidence type="ECO:0000313" key="2">
    <source>
        <dbReference type="EMBL" id="GHO60419.1"/>
    </source>
</evidence>
<organism evidence="2 3">
    <name type="scientific">Ktedonobacter robiniae</name>
    <dbReference type="NCBI Taxonomy" id="2778365"/>
    <lineage>
        <taxon>Bacteria</taxon>
        <taxon>Bacillati</taxon>
        <taxon>Chloroflexota</taxon>
        <taxon>Ktedonobacteria</taxon>
        <taxon>Ktedonobacterales</taxon>
        <taxon>Ktedonobacteraceae</taxon>
        <taxon>Ktedonobacter</taxon>
    </lineage>
</organism>
<sequence length="111" mass="12057">MSSTTNLNSGRDTNIRPEEGDGYINDIGERMKRETGYSQPQKSKKSDGTIKQVFNDTRRSKEKPAHMTGICSIGARDSSITQCSKGRSQDSCKSSKENAGGVNSTFDQGTS</sequence>
<keyword evidence="3" id="KW-1185">Reference proteome</keyword>
<evidence type="ECO:0000256" key="1">
    <source>
        <dbReference type="SAM" id="MobiDB-lite"/>
    </source>
</evidence>
<feature type="compositionally biased region" description="Basic and acidic residues" evidence="1">
    <location>
        <begin position="56"/>
        <end position="65"/>
    </location>
</feature>
<protein>
    <submittedName>
        <fullName evidence="2">Uncharacterized protein</fullName>
    </submittedName>
</protein>
<comment type="caution">
    <text evidence="2">The sequence shown here is derived from an EMBL/GenBank/DDBJ whole genome shotgun (WGS) entry which is preliminary data.</text>
</comment>